<dbReference type="InterPro" id="IPR013767">
    <property type="entry name" value="PAS_fold"/>
</dbReference>
<dbReference type="SMART" id="SM00387">
    <property type="entry name" value="HATPase_c"/>
    <property type="match status" value="1"/>
</dbReference>
<dbReference type="NCBIfam" id="TIGR00229">
    <property type="entry name" value="sensory_box"/>
    <property type="match status" value="1"/>
</dbReference>
<gene>
    <name evidence="12" type="ORF">LEP1GSC150_2106</name>
</gene>
<dbReference type="Pfam" id="PF00989">
    <property type="entry name" value="PAS"/>
    <property type="match status" value="1"/>
</dbReference>
<dbReference type="Pfam" id="PF00072">
    <property type="entry name" value="Response_reg"/>
    <property type="match status" value="1"/>
</dbReference>
<evidence type="ECO:0000259" key="10">
    <source>
        <dbReference type="PROSITE" id="PS50110"/>
    </source>
</evidence>
<dbReference type="Gene3D" id="3.40.50.2300">
    <property type="match status" value="1"/>
</dbReference>
<dbReference type="PROSITE" id="PS50112">
    <property type="entry name" value="PAS"/>
    <property type="match status" value="1"/>
</dbReference>
<reference evidence="12 13" key="1">
    <citation type="submission" date="2013-02" db="EMBL/GenBank/DDBJ databases">
        <authorList>
            <person name="Harkins D.M."/>
            <person name="Durkin A.S."/>
            <person name="Brinkac L.M."/>
            <person name="Haft D.H."/>
            <person name="Selengut J.D."/>
            <person name="Sanka R."/>
            <person name="DePew J."/>
            <person name="Purushe J."/>
            <person name="Tulsiani S.M."/>
            <person name="Graham G.C."/>
            <person name="Burns M.-A."/>
            <person name="Dohnt M.F."/>
            <person name="Smythe L.D."/>
            <person name="McKay D.B."/>
            <person name="Craig S.B."/>
            <person name="Vinetz J.M."/>
            <person name="Sutton G.G."/>
            <person name="Nierman W.C."/>
            <person name="Fouts D.E."/>
        </authorList>
    </citation>
    <scope>NUCLEOTIDE SEQUENCE [LARGE SCALE GENOMIC DNA]</scope>
    <source>
        <strain evidence="12 13">LT2050</strain>
    </source>
</reference>
<keyword evidence="7" id="KW-0067">ATP-binding</keyword>
<feature type="domain" description="Response regulatory" evidence="10">
    <location>
        <begin position="17"/>
        <end position="132"/>
    </location>
</feature>
<dbReference type="InterPro" id="IPR004358">
    <property type="entry name" value="Sig_transdc_His_kin-like_C"/>
</dbReference>
<feature type="domain" description="PAS" evidence="11">
    <location>
        <begin position="144"/>
        <end position="216"/>
    </location>
</feature>
<dbReference type="SUPFAM" id="SSF52172">
    <property type="entry name" value="CheY-like"/>
    <property type="match status" value="1"/>
</dbReference>
<dbReference type="InterPro" id="IPR036890">
    <property type="entry name" value="HATPase_C_sf"/>
</dbReference>
<dbReference type="Pfam" id="PF02518">
    <property type="entry name" value="HATPase_c"/>
    <property type="match status" value="1"/>
</dbReference>
<evidence type="ECO:0000313" key="12">
    <source>
        <dbReference type="EMBL" id="EMG23379.1"/>
    </source>
</evidence>
<dbReference type="SMART" id="SM00091">
    <property type="entry name" value="PAS"/>
    <property type="match status" value="1"/>
</dbReference>
<dbReference type="GO" id="GO:0006355">
    <property type="term" value="P:regulation of DNA-templated transcription"/>
    <property type="evidence" value="ECO:0007669"/>
    <property type="project" value="InterPro"/>
</dbReference>
<dbReference type="InterPro" id="IPR011006">
    <property type="entry name" value="CheY-like_superfamily"/>
</dbReference>
<dbReference type="EC" id="2.7.13.3" evidence="2"/>
<dbReference type="InterPro" id="IPR001789">
    <property type="entry name" value="Sig_transdc_resp-reg_receiver"/>
</dbReference>
<dbReference type="PROSITE" id="PS50110">
    <property type="entry name" value="RESPONSE_REGULATORY"/>
    <property type="match status" value="1"/>
</dbReference>
<evidence type="ECO:0000256" key="2">
    <source>
        <dbReference type="ARBA" id="ARBA00012438"/>
    </source>
</evidence>
<dbReference type="GO" id="GO:0000160">
    <property type="term" value="P:phosphorelay signal transduction system"/>
    <property type="evidence" value="ECO:0007669"/>
    <property type="project" value="InterPro"/>
</dbReference>
<evidence type="ECO:0000256" key="3">
    <source>
        <dbReference type="ARBA" id="ARBA00022553"/>
    </source>
</evidence>
<feature type="domain" description="Histidine kinase" evidence="9">
    <location>
        <begin position="275"/>
        <end position="468"/>
    </location>
</feature>
<sequence length="468" mass="52343">MNSGIFLVTNGYASKTQNIGGRRRDHRCRKPRTKLKKLGYELVGITSSGEEAIQKAEENHPDLVLMDINIEGNLDGIETAEVLRNRFHTPVIYLTAYADESTLDRAKKTEPLGYIVKPFESDQLRSSIEVALYKNEIEQRSKQTEEKLKGALDQLGAGIVTTDENGLLLFMNPAAEKLIGCKYEDYLGKPIRQILFFRNGSGNTVENLVEEVLKSGLPKDNGNLFLISKNGSSHEIQFQSSPIFGGEEKLTGTFNILRTKEQHTNNAEKDTYLKEIHHRIKNNLTIISSIFSLRSGQTTGESNDVLRESQNRLRAVALLHEILYESKDLSLISFELYVKKLTDALFQIYQVNREKVRLELNIQEGKVKAEIGMNLALIINELITNSLKHGLANSESGSIRVHFTKENDILVLEVSDSGNGLPEESIRKRNPSSLGLSLVESLAKQIGGKIDFINQEGACVQLRFPVSA</sequence>
<dbReference type="AlphaFoldDB" id="M3HGA7"/>
<dbReference type="SUPFAM" id="SSF55874">
    <property type="entry name" value="ATPase domain of HSP90 chaperone/DNA topoisomerase II/histidine kinase"/>
    <property type="match status" value="1"/>
</dbReference>
<comment type="catalytic activity">
    <reaction evidence="1">
        <text>ATP + protein L-histidine = ADP + protein N-phospho-L-histidine.</text>
        <dbReference type="EC" id="2.7.13.3"/>
    </reaction>
</comment>
<feature type="modified residue" description="4-aspartylphosphate" evidence="8">
    <location>
        <position position="67"/>
    </location>
</feature>
<dbReference type="PANTHER" id="PTHR41523:SF8">
    <property type="entry name" value="ETHYLENE RESPONSE SENSOR PROTEIN"/>
    <property type="match status" value="1"/>
</dbReference>
<keyword evidence="5" id="KW-0547">Nucleotide-binding</keyword>
<evidence type="ECO:0000256" key="6">
    <source>
        <dbReference type="ARBA" id="ARBA00022777"/>
    </source>
</evidence>
<dbReference type="PROSITE" id="PS50109">
    <property type="entry name" value="HIS_KIN"/>
    <property type="match status" value="1"/>
</dbReference>
<dbReference type="InterPro" id="IPR035965">
    <property type="entry name" value="PAS-like_dom_sf"/>
</dbReference>
<organism evidence="12 13">
    <name type="scientific">Leptospira interrogans serovar Copenhageni str. LT2050</name>
    <dbReference type="NCBI Taxonomy" id="1001598"/>
    <lineage>
        <taxon>Bacteria</taxon>
        <taxon>Pseudomonadati</taxon>
        <taxon>Spirochaetota</taxon>
        <taxon>Spirochaetia</taxon>
        <taxon>Leptospirales</taxon>
        <taxon>Leptospiraceae</taxon>
        <taxon>Leptospira</taxon>
    </lineage>
</organism>
<name>M3HGA7_LEPIT</name>
<dbReference type="Proteomes" id="UP000011778">
    <property type="component" value="Unassembled WGS sequence"/>
</dbReference>
<evidence type="ECO:0000256" key="4">
    <source>
        <dbReference type="ARBA" id="ARBA00022679"/>
    </source>
</evidence>
<evidence type="ECO:0000256" key="1">
    <source>
        <dbReference type="ARBA" id="ARBA00000085"/>
    </source>
</evidence>
<keyword evidence="4" id="KW-0808">Transferase</keyword>
<dbReference type="SMART" id="SM00448">
    <property type="entry name" value="REC"/>
    <property type="match status" value="1"/>
</dbReference>
<dbReference type="PANTHER" id="PTHR41523">
    <property type="entry name" value="TWO-COMPONENT SYSTEM SENSOR PROTEIN"/>
    <property type="match status" value="1"/>
</dbReference>
<dbReference type="InterPro" id="IPR011495">
    <property type="entry name" value="Sig_transdc_His_kin_sub2_dim/P"/>
</dbReference>
<comment type="caution">
    <text evidence="12">The sequence shown here is derived from an EMBL/GenBank/DDBJ whole genome shotgun (WGS) entry which is preliminary data.</text>
</comment>
<dbReference type="CDD" id="cd00130">
    <property type="entry name" value="PAS"/>
    <property type="match status" value="1"/>
</dbReference>
<dbReference type="GO" id="GO:0005524">
    <property type="term" value="F:ATP binding"/>
    <property type="evidence" value="ECO:0007669"/>
    <property type="project" value="UniProtKB-KW"/>
</dbReference>
<accession>M3HGA7</accession>
<dbReference type="InterPro" id="IPR003594">
    <property type="entry name" value="HATPase_dom"/>
</dbReference>
<evidence type="ECO:0000256" key="5">
    <source>
        <dbReference type="ARBA" id="ARBA00022741"/>
    </source>
</evidence>
<evidence type="ECO:0000313" key="13">
    <source>
        <dbReference type="Proteomes" id="UP000011778"/>
    </source>
</evidence>
<dbReference type="InterPro" id="IPR000014">
    <property type="entry name" value="PAS"/>
</dbReference>
<protein>
    <recommendedName>
        <fullName evidence="2">histidine kinase</fullName>
        <ecNumber evidence="2">2.7.13.3</ecNumber>
    </recommendedName>
</protein>
<dbReference type="Pfam" id="PF07568">
    <property type="entry name" value="HisKA_2"/>
    <property type="match status" value="1"/>
</dbReference>
<keyword evidence="3 8" id="KW-0597">Phosphoprotein</keyword>
<keyword evidence="6" id="KW-0418">Kinase</keyword>
<dbReference type="EMBL" id="AFMD02000120">
    <property type="protein sequence ID" value="EMG23379.1"/>
    <property type="molecule type" value="Genomic_DNA"/>
</dbReference>
<evidence type="ECO:0000259" key="9">
    <source>
        <dbReference type="PROSITE" id="PS50109"/>
    </source>
</evidence>
<dbReference type="Gene3D" id="3.30.450.20">
    <property type="entry name" value="PAS domain"/>
    <property type="match status" value="1"/>
</dbReference>
<dbReference type="Gene3D" id="3.30.565.10">
    <property type="entry name" value="Histidine kinase-like ATPase, C-terminal domain"/>
    <property type="match status" value="1"/>
</dbReference>
<dbReference type="InterPro" id="IPR005467">
    <property type="entry name" value="His_kinase_dom"/>
</dbReference>
<dbReference type="GO" id="GO:0004673">
    <property type="term" value="F:protein histidine kinase activity"/>
    <property type="evidence" value="ECO:0007669"/>
    <property type="project" value="UniProtKB-EC"/>
</dbReference>
<proteinExistence type="predicted"/>
<dbReference type="SUPFAM" id="SSF55785">
    <property type="entry name" value="PYP-like sensor domain (PAS domain)"/>
    <property type="match status" value="1"/>
</dbReference>
<dbReference type="PRINTS" id="PR00344">
    <property type="entry name" value="BCTRLSENSOR"/>
</dbReference>
<evidence type="ECO:0000256" key="7">
    <source>
        <dbReference type="ARBA" id="ARBA00022840"/>
    </source>
</evidence>
<dbReference type="CDD" id="cd17534">
    <property type="entry name" value="REC_DC-like"/>
    <property type="match status" value="1"/>
</dbReference>
<evidence type="ECO:0000259" key="11">
    <source>
        <dbReference type="PROSITE" id="PS50112"/>
    </source>
</evidence>
<evidence type="ECO:0000256" key="8">
    <source>
        <dbReference type="PROSITE-ProRule" id="PRU00169"/>
    </source>
</evidence>